<keyword evidence="10 17" id="KW-0406">Ion transport</keyword>
<comment type="function">
    <text evidence="18">This protein is part of the stalk that links CF(0) to CF(1). It either transmits conformational changes from CF(0) to CF(1) or is implicated in proton conduction.</text>
</comment>
<dbReference type="InterPro" id="IPR028987">
    <property type="entry name" value="ATP_synth_B-like_membr_sf"/>
</dbReference>
<evidence type="ECO:0000256" key="1">
    <source>
        <dbReference type="ARBA" id="ARBA00005513"/>
    </source>
</evidence>
<evidence type="ECO:0000256" key="15">
    <source>
        <dbReference type="ARBA" id="ARBA00025198"/>
    </source>
</evidence>
<dbReference type="InterPro" id="IPR000711">
    <property type="entry name" value="ATPase_OSCP/dsu"/>
</dbReference>
<dbReference type="PANTHER" id="PTHR33445:SF1">
    <property type="entry name" value="ATP SYNTHASE SUBUNIT B"/>
    <property type="match status" value="1"/>
</dbReference>
<gene>
    <name evidence="17 21" type="primary">atpF</name>
    <name evidence="18" type="synonym">atpH</name>
    <name evidence="21" type="ORF">QYE77_13295</name>
</gene>
<evidence type="ECO:0000256" key="9">
    <source>
        <dbReference type="ARBA" id="ARBA00022989"/>
    </source>
</evidence>
<dbReference type="Proteomes" id="UP001254165">
    <property type="component" value="Unassembled WGS sequence"/>
</dbReference>
<comment type="similarity">
    <text evidence="18">Belongs to the ATPase delta chain family.</text>
</comment>
<evidence type="ECO:0000256" key="19">
    <source>
        <dbReference type="RuleBase" id="RU003848"/>
    </source>
</evidence>
<comment type="similarity">
    <text evidence="1 17 19">Belongs to the ATPase B chain family.</text>
</comment>
<evidence type="ECO:0000256" key="4">
    <source>
        <dbReference type="ARBA" id="ARBA00022448"/>
    </source>
</evidence>
<evidence type="ECO:0000256" key="3">
    <source>
        <dbReference type="ARBA" id="ARBA00010811"/>
    </source>
</evidence>
<evidence type="ECO:0000256" key="13">
    <source>
        <dbReference type="ARBA" id="ARBA00023310"/>
    </source>
</evidence>
<evidence type="ECO:0000256" key="14">
    <source>
        <dbReference type="ARBA" id="ARBA00024925"/>
    </source>
</evidence>
<reference evidence="21 22" key="1">
    <citation type="submission" date="2023-07" db="EMBL/GenBank/DDBJ databases">
        <title>Novel species of Thermanaerothrix with wide hydrolytic capabilities.</title>
        <authorList>
            <person name="Zayulina K.S."/>
            <person name="Podosokorskaya O.A."/>
            <person name="Elcheninov A.G."/>
        </authorList>
    </citation>
    <scope>NUCLEOTIDE SEQUENCE [LARGE SCALE GENOMIC DNA]</scope>
    <source>
        <strain evidence="21 22">4228-RoL</strain>
    </source>
</reference>
<dbReference type="CDD" id="cd06503">
    <property type="entry name" value="ATP-synt_Fo_b"/>
    <property type="match status" value="1"/>
</dbReference>
<organism evidence="21 22">
    <name type="scientific">Thermanaerothrix solaris</name>
    <dbReference type="NCBI Taxonomy" id="3058434"/>
    <lineage>
        <taxon>Bacteria</taxon>
        <taxon>Bacillati</taxon>
        <taxon>Chloroflexota</taxon>
        <taxon>Anaerolineae</taxon>
        <taxon>Anaerolineales</taxon>
        <taxon>Anaerolineaceae</taxon>
        <taxon>Thermanaerothrix</taxon>
    </lineage>
</organism>
<dbReference type="PANTHER" id="PTHR33445">
    <property type="entry name" value="ATP SYNTHASE SUBUNIT B', CHLOROPLASTIC"/>
    <property type="match status" value="1"/>
</dbReference>
<evidence type="ECO:0000256" key="16">
    <source>
        <dbReference type="ARBA" id="ARBA00037847"/>
    </source>
</evidence>
<keyword evidence="22" id="KW-1185">Reference proteome</keyword>
<sequence>MEKLGISLGMLFVQILSFVVLFVVLRAWVFKPLMAQLEKRRKIVAQGLEDARVAAEARANAEKEASRIIAEAQAKAADIVREATERAEAVAREVRATQEEELRKQREQALAELEAERNRVLSEMRGQIAALAIAATQKLIKETLDEQRQRALLAEFFSGVRDGKVVVLEEETLTGGAAEVTSALPLTPEEQEVVKRDILARLGGGASVTFRVDPSILGGLIVRVGDRVIDGSVAGQLQSLRQHLQ</sequence>
<comment type="similarity">
    <text evidence="3">In the N-terminal section; belongs to the ATPase B chain family.</text>
</comment>
<evidence type="ECO:0000256" key="18">
    <source>
        <dbReference type="HAMAP-Rule" id="MF_01416"/>
    </source>
</evidence>
<keyword evidence="6 17" id="KW-0138">CF(0)</keyword>
<dbReference type="SUPFAM" id="SSF81573">
    <property type="entry name" value="F1F0 ATP synthase subunit B, membrane domain"/>
    <property type="match status" value="1"/>
</dbReference>
<evidence type="ECO:0000256" key="8">
    <source>
        <dbReference type="ARBA" id="ARBA00022781"/>
    </source>
</evidence>
<comment type="subunit">
    <text evidence="17">F-type ATPases have 2 components, F(1) - the catalytic core - and F(0) - the membrane proton channel. F(1) has five subunits: alpha(3), beta(3), gamma(1), delta(1), epsilon(1). F(0) has three main subunits: a(1), b(2) and c(10-14). The alpha and beta chains form an alternating ring which encloses part of the gamma chain. F(1) is attached to F(0) by a central stalk formed by the gamma and epsilon chains, while a peripheral stalk is formed by the delta and b chains.</text>
</comment>
<dbReference type="Pfam" id="PF00213">
    <property type="entry name" value="OSCP"/>
    <property type="match status" value="1"/>
</dbReference>
<comment type="subcellular location">
    <subcellularLocation>
        <location evidence="18">Cell membrane</location>
        <topology evidence="18">Peripheral membrane protein</topology>
    </subcellularLocation>
    <subcellularLocation>
        <location evidence="17">Cell membrane</location>
        <topology evidence="17">Single-pass membrane protein</topology>
    </subcellularLocation>
    <subcellularLocation>
        <location evidence="16">Endomembrane system</location>
        <topology evidence="16">Single-pass membrane protein</topology>
    </subcellularLocation>
</comment>
<keyword evidence="5 17" id="KW-1003">Cell membrane</keyword>
<keyword evidence="20" id="KW-0175">Coiled coil</keyword>
<keyword evidence="4 17" id="KW-0813">Transport</keyword>
<comment type="function">
    <text evidence="15 17">F(1)F(0) ATP synthase produces ATP from ADP in the presence of a proton or sodium gradient. F-type ATPases consist of two structural domains, F(1) containing the extramembraneous catalytic core and F(0) containing the membrane proton channel, linked together by a central stalk and a peripheral stalk. During catalysis, ATP synthesis in the catalytic domain of F(1) is coupled via a rotary mechanism of the central stalk subunits to proton translocation.</text>
</comment>
<keyword evidence="7 17" id="KW-0812">Transmembrane</keyword>
<evidence type="ECO:0000256" key="10">
    <source>
        <dbReference type="ARBA" id="ARBA00023065"/>
    </source>
</evidence>
<comment type="function">
    <text evidence="17">Component of the F(0) channel, it forms part of the peripheral stalk, linking F(1) to F(0).</text>
</comment>
<evidence type="ECO:0000256" key="12">
    <source>
        <dbReference type="ARBA" id="ARBA00023268"/>
    </source>
</evidence>
<accession>A0ABU3NQX1</accession>
<dbReference type="Pfam" id="PF00430">
    <property type="entry name" value="ATP-synt_B"/>
    <property type="match status" value="1"/>
</dbReference>
<name>A0ABU3NQX1_9CHLR</name>
<evidence type="ECO:0000313" key="22">
    <source>
        <dbReference type="Proteomes" id="UP001254165"/>
    </source>
</evidence>
<proteinExistence type="inferred from homology"/>
<comment type="function">
    <text evidence="14">This fusion protein includes a component of the F(0) channel (subunit b) and of the F(1) subunit (subunit delta). Two copies of subunit b and one of delta together form the peripheral 'stator' stalk which links F(1) to F(0).</text>
</comment>
<keyword evidence="12" id="KW-0511">Multifunctional enzyme</keyword>
<dbReference type="NCBIfam" id="TIGR01144">
    <property type="entry name" value="ATP_synt_b"/>
    <property type="match status" value="1"/>
</dbReference>
<dbReference type="InterPro" id="IPR050059">
    <property type="entry name" value="ATP_synthase_B_chain"/>
</dbReference>
<protein>
    <recommendedName>
        <fullName evidence="17 18">Multifunctional fusion protein</fullName>
    </recommendedName>
    <domain>
        <recommendedName>
            <fullName evidence="17">ATP synthase subunit b</fullName>
        </recommendedName>
        <alternativeName>
            <fullName evidence="17">ATP synthase F(0) sector subunit b</fullName>
        </alternativeName>
        <alternativeName>
            <fullName evidence="17">ATPase subunit I</fullName>
        </alternativeName>
        <alternativeName>
            <fullName evidence="17">F-type ATPase subunit b</fullName>
            <shortName evidence="17">F-ATPase subunit b</shortName>
        </alternativeName>
    </domain>
    <domain>
        <recommendedName>
            <fullName evidence="18">ATP synthase subunit delta</fullName>
        </recommendedName>
        <alternativeName>
            <fullName evidence="18">ATP synthase F(1) sector subunit delta</fullName>
        </alternativeName>
        <alternativeName>
            <fullName evidence="18">F-type ATPase subunit delta</fullName>
            <shortName evidence="18">F-ATPase subunit delta</shortName>
        </alternativeName>
    </domain>
</protein>
<keyword evidence="13 17" id="KW-0066">ATP synthesis</keyword>
<dbReference type="RefSeq" id="WP_315625920.1">
    <property type="nucleotide sequence ID" value="NZ_JAUHMF010000002.1"/>
</dbReference>
<feature type="coiled-coil region" evidence="20">
    <location>
        <begin position="45"/>
        <end position="123"/>
    </location>
</feature>
<dbReference type="EMBL" id="JAUHMF010000002">
    <property type="protein sequence ID" value="MDT8899235.1"/>
    <property type="molecule type" value="Genomic_DNA"/>
</dbReference>
<evidence type="ECO:0000256" key="7">
    <source>
        <dbReference type="ARBA" id="ARBA00022692"/>
    </source>
</evidence>
<dbReference type="HAMAP" id="MF_01398">
    <property type="entry name" value="ATP_synth_b_bprime"/>
    <property type="match status" value="1"/>
</dbReference>
<comment type="caution">
    <text evidence="21">The sequence shown here is derived from an EMBL/GenBank/DDBJ whole genome shotgun (WGS) entry which is preliminary data.</text>
</comment>
<evidence type="ECO:0000256" key="17">
    <source>
        <dbReference type="HAMAP-Rule" id="MF_01398"/>
    </source>
</evidence>
<feature type="transmembrane region" description="Helical" evidence="17">
    <location>
        <begin position="6"/>
        <end position="29"/>
    </location>
</feature>
<evidence type="ECO:0000256" key="2">
    <source>
        <dbReference type="ARBA" id="ARBA00010377"/>
    </source>
</evidence>
<keyword evidence="18" id="KW-0139">CF(1)</keyword>
<keyword evidence="8 17" id="KW-0375">Hydrogen ion transport</keyword>
<evidence type="ECO:0000313" key="21">
    <source>
        <dbReference type="EMBL" id="MDT8899235.1"/>
    </source>
</evidence>
<evidence type="ECO:0000256" key="6">
    <source>
        <dbReference type="ARBA" id="ARBA00022547"/>
    </source>
</evidence>
<keyword evidence="9 17" id="KW-1133">Transmembrane helix</keyword>
<dbReference type="PRINTS" id="PR00125">
    <property type="entry name" value="ATPASEDELTA"/>
</dbReference>
<dbReference type="HAMAP" id="MF_01416">
    <property type="entry name" value="ATP_synth_delta_bact"/>
    <property type="match status" value="1"/>
</dbReference>
<dbReference type="InterPro" id="IPR005864">
    <property type="entry name" value="ATP_synth_F0_bsu_bac"/>
</dbReference>
<comment type="similarity">
    <text evidence="2">In the C-terminal section; belongs to the ATPase delta chain family.</text>
</comment>
<evidence type="ECO:0000256" key="11">
    <source>
        <dbReference type="ARBA" id="ARBA00023136"/>
    </source>
</evidence>
<evidence type="ECO:0000256" key="20">
    <source>
        <dbReference type="SAM" id="Coils"/>
    </source>
</evidence>
<evidence type="ECO:0000256" key="5">
    <source>
        <dbReference type="ARBA" id="ARBA00022475"/>
    </source>
</evidence>
<dbReference type="InterPro" id="IPR002146">
    <property type="entry name" value="ATP_synth_b/b'su_bac/chlpt"/>
</dbReference>
<keyword evidence="11 17" id="KW-0472">Membrane</keyword>